<dbReference type="Gene3D" id="2.60.200.40">
    <property type="match status" value="1"/>
</dbReference>
<name>A0A2H1HWR7_BRELN</name>
<dbReference type="SUPFAM" id="SSF111331">
    <property type="entry name" value="NAD kinase/diacylglycerol kinase-like"/>
    <property type="match status" value="1"/>
</dbReference>
<dbReference type="PROSITE" id="PS50146">
    <property type="entry name" value="DAGK"/>
    <property type="match status" value="1"/>
</dbReference>
<feature type="region of interest" description="Disordered" evidence="1">
    <location>
        <begin position="1"/>
        <end position="24"/>
    </location>
</feature>
<gene>
    <name evidence="3" type="ORF">BLIN101_00683</name>
</gene>
<keyword evidence="3" id="KW-0418">Kinase</keyword>
<dbReference type="InterPro" id="IPR016064">
    <property type="entry name" value="NAD/diacylglycerol_kinase_sf"/>
</dbReference>
<feature type="domain" description="DAGKc" evidence="2">
    <location>
        <begin position="25"/>
        <end position="157"/>
    </location>
</feature>
<dbReference type="EMBL" id="FXZA01000001">
    <property type="protein sequence ID" value="SMX67300.1"/>
    <property type="molecule type" value="Genomic_DNA"/>
</dbReference>
<evidence type="ECO:0000259" key="2">
    <source>
        <dbReference type="PROSITE" id="PS50146"/>
    </source>
</evidence>
<evidence type="ECO:0000256" key="1">
    <source>
        <dbReference type="SAM" id="MobiDB-lite"/>
    </source>
</evidence>
<organism evidence="3 4">
    <name type="scientific">Brevibacterium linens</name>
    <dbReference type="NCBI Taxonomy" id="1703"/>
    <lineage>
        <taxon>Bacteria</taxon>
        <taxon>Bacillati</taxon>
        <taxon>Actinomycetota</taxon>
        <taxon>Actinomycetes</taxon>
        <taxon>Micrococcales</taxon>
        <taxon>Brevibacteriaceae</taxon>
        <taxon>Brevibacterium</taxon>
    </lineage>
</organism>
<dbReference type="Proteomes" id="UP000234498">
    <property type="component" value="Unassembled WGS sequence"/>
</dbReference>
<dbReference type="GO" id="GO:0016301">
    <property type="term" value="F:kinase activity"/>
    <property type="evidence" value="ECO:0007669"/>
    <property type="project" value="UniProtKB-KW"/>
</dbReference>
<dbReference type="Gene3D" id="3.40.50.10330">
    <property type="entry name" value="Probable inorganic polyphosphate/atp-NAD kinase, domain 1"/>
    <property type="match status" value="1"/>
</dbReference>
<proteinExistence type="predicted"/>
<dbReference type="AlphaFoldDB" id="A0A2H1HWR7"/>
<accession>A0A2H1HWR7</accession>
<dbReference type="InterPro" id="IPR017438">
    <property type="entry name" value="ATP-NAD_kinase_N"/>
</dbReference>
<dbReference type="InterPro" id="IPR001206">
    <property type="entry name" value="Diacylglycerol_kinase_cat_dom"/>
</dbReference>
<dbReference type="Pfam" id="PF00781">
    <property type="entry name" value="DAGK_cat"/>
    <property type="match status" value="1"/>
</dbReference>
<evidence type="ECO:0000313" key="4">
    <source>
        <dbReference type="Proteomes" id="UP000234498"/>
    </source>
</evidence>
<sequence>MDELNTTRTPLAGRVAETDRPGSTPQSIAVGIILNPKHPATLRAYAELVPELRNAGAHYRSMTTSVERSGRWQAAQLIAWGADTVIILGGDGTIRATAPVLAEAGTPTFLIPTGTANVLSRHIGLRSSRHAIDLCVRTLPSISRDGQMNLCGVPINIAEFQTADGRRHRTDFISLAGIGGDARAVAHHRSAPGLLGYAWGAARALFAADFTASTADSASMRDTASIRDAASMRDAAGMRDTARAGEATASGPVWSVMVSKVARPAGPIAVFPEARIGAQTFSMLTVGPFPRSPIERCRAWAEIAAACLRGRPDAHRLMDYRSTTVTTVAVESPVPAQLDGDFIGDCLELRVSTGEKTLLVSAPTA</sequence>
<keyword evidence="3" id="KW-0808">Transferase</keyword>
<dbReference type="RefSeq" id="WP_101593739.1">
    <property type="nucleotide sequence ID" value="NZ_FXZA01000001.1"/>
</dbReference>
<dbReference type="OrthoDB" id="3171056at2"/>
<reference evidence="3 4" key="1">
    <citation type="submission" date="2017-03" db="EMBL/GenBank/DDBJ databases">
        <authorList>
            <person name="Afonso C.L."/>
            <person name="Miller P.J."/>
            <person name="Scott M.A."/>
            <person name="Spackman E."/>
            <person name="Goraichik I."/>
            <person name="Dimitrov K.M."/>
            <person name="Suarez D.L."/>
            <person name="Swayne D.E."/>
        </authorList>
    </citation>
    <scope>NUCLEOTIDE SEQUENCE [LARGE SCALE GENOMIC DNA]</scope>
    <source>
        <strain evidence="3 4">Mu101</strain>
    </source>
</reference>
<evidence type="ECO:0000313" key="3">
    <source>
        <dbReference type="EMBL" id="SMX67300.1"/>
    </source>
</evidence>
<protein>
    <submittedName>
        <fullName evidence="3">Diacylglycerol kinase family enzyme</fullName>
    </submittedName>
</protein>